<dbReference type="EMBL" id="PFOX01000030">
    <property type="protein sequence ID" value="PIZ85922.1"/>
    <property type="molecule type" value="Genomic_DNA"/>
</dbReference>
<dbReference type="AlphaFoldDB" id="A0A2J0MHQ5"/>
<dbReference type="Proteomes" id="UP000229132">
    <property type="component" value="Unassembled WGS sequence"/>
</dbReference>
<protein>
    <submittedName>
        <fullName evidence="2">Uncharacterized protein</fullName>
    </submittedName>
</protein>
<reference evidence="3" key="1">
    <citation type="submission" date="2017-09" db="EMBL/GenBank/DDBJ databases">
        <title>Depth-based differentiation of microbial function through sediment-hosted aquifers and enrichment of novel symbionts in the deep terrestrial subsurface.</title>
        <authorList>
            <person name="Probst A.J."/>
            <person name="Ladd B."/>
            <person name="Jarett J.K."/>
            <person name="Geller-Mcgrath D.E."/>
            <person name="Sieber C.M.K."/>
            <person name="Emerson J.B."/>
            <person name="Anantharaman K."/>
            <person name="Thomas B.C."/>
            <person name="Malmstrom R."/>
            <person name="Stieglmeier M."/>
            <person name="Klingl A."/>
            <person name="Woyke T."/>
            <person name="Ryan C.M."/>
            <person name="Banfield J.F."/>
        </authorList>
    </citation>
    <scope>NUCLEOTIDE SEQUENCE [LARGE SCALE GENOMIC DNA]</scope>
</reference>
<name>A0A2J0MHQ5_9BACT</name>
<organism evidence="2 3">
    <name type="scientific">Candidatus Nomurabacteria bacterium CG_4_10_14_0_2_um_filter_33_9</name>
    <dbReference type="NCBI Taxonomy" id="1974728"/>
    <lineage>
        <taxon>Bacteria</taxon>
        <taxon>Candidatus Nomuraibacteriota</taxon>
    </lineage>
</organism>
<gene>
    <name evidence="2" type="ORF">COX94_01710</name>
</gene>
<keyword evidence="1" id="KW-0812">Transmembrane</keyword>
<keyword evidence="1" id="KW-0472">Membrane</keyword>
<keyword evidence="1" id="KW-1133">Transmembrane helix</keyword>
<evidence type="ECO:0000313" key="3">
    <source>
        <dbReference type="Proteomes" id="UP000229132"/>
    </source>
</evidence>
<accession>A0A2J0MHQ5</accession>
<evidence type="ECO:0000313" key="2">
    <source>
        <dbReference type="EMBL" id="PIZ85922.1"/>
    </source>
</evidence>
<evidence type="ECO:0000256" key="1">
    <source>
        <dbReference type="SAM" id="Phobius"/>
    </source>
</evidence>
<proteinExistence type="predicted"/>
<sequence length="123" mass="14321">MNEKVDLSKNIELDNALKEFEIKDSVEEQIQKVKQETFKNFETPKMVQWVIKYSGGIIKEQRQAEYLLLGFVVLAIIISLFLFFTNIISQKPKIIPQFREDIEPSVRAKLPPGVFETIPSKYD</sequence>
<feature type="transmembrane region" description="Helical" evidence="1">
    <location>
        <begin position="66"/>
        <end position="88"/>
    </location>
</feature>
<comment type="caution">
    <text evidence="2">The sequence shown here is derived from an EMBL/GenBank/DDBJ whole genome shotgun (WGS) entry which is preliminary data.</text>
</comment>